<dbReference type="EMBL" id="JACDTQ010001059">
    <property type="protein sequence ID" value="KAF5924144.1"/>
    <property type="molecule type" value="Genomic_DNA"/>
</dbReference>
<comment type="caution">
    <text evidence="1">The sequence shown here is derived from an EMBL/GenBank/DDBJ whole genome shotgun (WGS) entry which is preliminary data.</text>
</comment>
<evidence type="ECO:0000313" key="2">
    <source>
        <dbReference type="Proteomes" id="UP000551758"/>
    </source>
</evidence>
<reference evidence="1 2" key="1">
    <citation type="journal article" date="2020" name="Mol. Biol. Evol.">
        <title>Interspecific Gene Flow and the Evolution of Specialization in Black and White Rhinoceros.</title>
        <authorList>
            <person name="Moodley Y."/>
            <person name="Westbury M.V."/>
            <person name="Russo I.M."/>
            <person name="Gopalakrishnan S."/>
            <person name="Rakotoarivelo A."/>
            <person name="Olsen R.A."/>
            <person name="Prost S."/>
            <person name="Tunstall T."/>
            <person name="Ryder O.A."/>
            <person name="Dalen L."/>
            <person name="Bruford M.W."/>
        </authorList>
    </citation>
    <scope>NUCLEOTIDE SEQUENCE [LARGE SCALE GENOMIC DNA]</scope>
    <source>
        <strain evidence="1">SBR-YM</strain>
        <tissue evidence="1">Skin</tissue>
    </source>
</reference>
<proteinExistence type="predicted"/>
<keyword evidence="2" id="KW-1185">Reference proteome</keyword>
<accession>A0A7J7F8W7</accession>
<dbReference type="AlphaFoldDB" id="A0A7J7F8W7"/>
<evidence type="ECO:0000313" key="1">
    <source>
        <dbReference type="EMBL" id="KAF5924144.1"/>
    </source>
</evidence>
<protein>
    <submittedName>
        <fullName evidence="1">Uncharacterized protein</fullName>
    </submittedName>
</protein>
<gene>
    <name evidence="1" type="ORF">HPG69_018078</name>
</gene>
<name>A0A7J7F8W7_DICBM</name>
<organism evidence="1 2">
    <name type="scientific">Diceros bicornis minor</name>
    <name type="common">South-central black rhinoceros</name>
    <dbReference type="NCBI Taxonomy" id="77932"/>
    <lineage>
        <taxon>Eukaryota</taxon>
        <taxon>Metazoa</taxon>
        <taxon>Chordata</taxon>
        <taxon>Craniata</taxon>
        <taxon>Vertebrata</taxon>
        <taxon>Euteleostomi</taxon>
        <taxon>Mammalia</taxon>
        <taxon>Eutheria</taxon>
        <taxon>Laurasiatheria</taxon>
        <taxon>Perissodactyla</taxon>
        <taxon>Rhinocerotidae</taxon>
        <taxon>Diceros</taxon>
    </lineage>
</organism>
<sequence>MVLLPILLLIVLIGLLLLWGQLTSRGRLPPGPRPLPFLGNILHLDHKGFHKSLQAVRWGWQRGGEQDGNGWETAQRQQSRWRSNSGWDLADQLGDCLLPAVTYPNLPTREASGIPVRKNGGKVD</sequence>
<dbReference type="Proteomes" id="UP000551758">
    <property type="component" value="Unassembled WGS sequence"/>
</dbReference>